<dbReference type="EMBL" id="SOML01000007">
    <property type="protein sequence ID" value="TFD95601.1"/>
    <property type="molecule type" value="Genomic_DNA"/>
</dbReference>
<dbReference type="Proteomes" id="UP000297861">
    <property type="component" value="Unassembled WGS sequence"/>
</dbReference>
<organism evidence="1 2">
    <name type="scientific">Dysgonomonas capnocytophagoides</name>
    <dbReference type="NCBI Taxonomy" id="45254"/>
    <lineage>
        <taxon>Bacteria</taxon>
        <taxon>Pseudomonadati</taxon>
        <taxon>Bacteroidota</taxon>
        <taxon>Bacteroidia</taxon>
        <taxon>Bacteroidales</taxon>
        <taxon>Dysgonomonadaceae</taxon>
        <taxon>Dysgonomonas</taxon>
    </lineage>
</organism>
<accession>A0A4Y8L020</accession>
<protein>
    <submittedName>
        <fullName evidence="1">Uncharacterized protein</fullName>
    </submittedName>
</protein>
<evidence type="ECO:0000313" key="1">
    <source>
        <dbReference type="EMBL" id="TFD95601.1"/>
    </source>
</evidence>
<dbReference type="OrthoDB" id="999467at2"/>
<gene>
    <name evidence="1" type="ORF">E2605_12220</name>
</gene>
<comment type="caution">
    <text evidence="1">The sequence shown here is derived from an EMBL/GenBank/DDBJ whole genome shotgun (WGS) entry which is preliminary data.</text>
</comment>
<dbReference type="RefSeq" id="WP_026627098.1">
    <property type="nucleotide sequence ID" value="NZ_JAWZLG010000027.1"/>
</dbReference>
<dbReference type="AlphaFoldDB" id="A0A4Y8L020"/>
<evidence type="ECO:0000313" key="2">
    <source>
        <dbReference type="Proteomes" id="UP000297861"/>
    </source>
</evidence>
<proteinExistence type="predicted"/>
<sequence>MIQLTEKVFAVEVPSDATDILLIHDNTRLAYFHPNYKRIDLDCRAESLIGITPLSEEQWKEVVGSHTSSETMYCDRTPYVIPVSPKDRWNDLQRHKGLDVNKKYAIVKIE</sequence>
<reference evidence="1 2" key="1">
    <citation type="submission" date="2019-03" db="EMBL/GenBank/DDBJ databases">
        <title>San Antonio Military Medical Center submission to MRSN (WRAIR), pending publication.</title>
        <authorList>
            <person name="Blyth D.M."/>
            <person name="Mccarthy S.L."/>
            <person name="Schall S.E."/>
            <person name="Stam J.A."/>
            <person name="Ong A.C."/>
            <person name="Mcgann P.T."/>
        </authorList>
    </citation>
    <scope>NUCLEOTIDE SEQUENCE [LARGE SCALE GENOMIC DNA]</scope>
    <source>
        <strain evidence="1 2">MRSN571793</strain>
    </source>
</reference>
<name>A0A4Y8L020_9BACT</name>
<keyword evidence="2" id="KW-1185">Reference proteome</keyword>